<evidence type="ECO:0000256" key="1">
    <source>
        <dbReference type="ARBA" id="ARBA00022842"/>
    </source>
</evidence>
<keyword evidence="4" id="KW-1185">Reference proteome</keyword>
<evidence type="ECO:0000313" key="4">
    <source>
        <dbReference type="Proteomes" id="UP000243451"/>
    </source>
</evidence>
<dbReference type="RefSeq" id="WP_104738141.1">
    <property type="nucleotide sequence ID" value="NZ_BMHR01000007.1"/>
</dbReference>
<gene>
    <name evidence="3" type="ORF">C1949_08985</name>
</gene>
<dbReference type="InterPro" id="IPR025877">
    <property type="entry name" value="MobA-like_NTP_Trfase"/>
</dbReference>
<name>A0A2P4EW52_9GAMM</name>
<evidence type="ECO:0000259" key="2">
    <source>
        <dbReference type="Pfam" id="PF12804"/>
    </source>
</evidence>
<dbReference type="InterPro" id="IPR029044">
    <property type="entry name" value="Nucleotide-diphossugar_trans"/>
</dbReference>
<feature type="domain" description="MobA-like NTP transferase" evidence="2">
    <location>
        <begin position="6"/>
        <end position="165"/>
    </location>
</feature>
<evidence type="ECO:0000313" key="3">
    <source>
        <dbReference type="EMBL" id="POB03826.1"/>
    </source>
</evidence>
<protein>
    <submittedName>
        <fullName evidence="3">CTP--molybdopterin cytidylyltransferase</fullName>
    </submittedName>
</protein>
<dbReference type="Proteomes" id="UP000243451">
    <property type="component" value="Unassembled WGS sequence"/>
</dbReference>
<dbReference type="Gene3D" id="3.90.550.10">
    <property type="entry name" value="Spore Coat Polysaccharide Biosynthesis Protein SpsA, Chain A"/>
    <property type="match status" value="1"/>
</dbReference>
<dbReference type="GO" id="GO:0016779">
    <property type="term" value="F:nucleotidyltransferase activity"/>
    <property type="evidence" value="ECO:0007669"/>
    <property type="project" value="UniProtKB-KW"/>
</dbReference>
<sequence>MPRVAALMLGAGFSRRFGGDKRQARLASGQMVLNRALENALAAFGAVTLVLRSDDDPQALALPEAVDVLFNPRSAQGMASSLVLGIEHLRHGDADAIAVLLADMPCIQPATLQALAQRSGPEDIVLPSWQGQRGHPVLFGRRFWPQLLTLSGDRGGREIVRAHADCVKVLAVEDAGVCLDLDQAADLATLNPLV</sequence>
<dbReference type="PANTHER" id="PTHR43777">
    <property type="entry name" value="MOLYBDENUM COFACTOR CYTIDYLYLTRANSFERASE"/>
    <property type="match status" value="1"/>
</dbReference>
<dbReference type="CDD" id="cd04182">
    <property type="entry name" value="GT_2_like_f"/>
    <property type="match status" value="1"/>
</dbReference>
<keyword evidence="3" id="KW-0548">Nucleotidyltransferase</keyword>
<dbReference type="AlphaFoldDB" id="A0A2P4EW52"/>
<accession>A0A2P4EW52</accession>
<comment type="caution">
    <text evidence="3">The sequence shown here is derived from an EMBL/GenBank/DDBJ whole genome shotgun (WGS) entry which is preliminary data.</text>
</comment>
<organism evidence="3 4">
    <name type="scientific">Halopseudomonas oceani</name>
    <dbReference type="NCBI Taxonomy" id="1708783"/>
    <lineage>
        <taxon>Bacteria</taxon>
        <taxon>Pseudomonadati</taxon>
        <taxon>Pseudomonadota</taxon>
        <taxon>Gammaproteobacteria</taxon>
        <taxon>Pseudomonadales</taxon>
        <taxon>Pseudomonadaceae</taxon>
        <taxon>Halopseudomonas</taxon>
    </lineage>
</organism>
<dbReference type="OrthoDB" id="5298023at2"/>
<dbReference type="Pfam" id="PF12804">
    <property type="entry name" value="NTP_transf_3"/>
    <property type="match status" value="1"/>
</dbReference>
<proteinExistence type="predicted"/>
<dbReference type="EMBL" id="PPSK01000006">
    <property type="protein sequence ID" value="POB03826.1"/>
    <property type="molecule type" value="Genomic_DNA"/>
</dbReference>
<dbReference type="SUPFAM" id="SSF53448">
    <property type="entry name" value="Nucleotide-diphospho-sugar transferases"/>
    <property type="match status" value="1"/>
</dbReference>
<keyword evidence="3" id="KW-0808">Transferase</keyword>
<dbReference type="PANTHER" id="PTHR43777:SF1">
    <property type="entry name" value="MOLYBDENUM COFACTOR CYTIDYLYLTRANSFERASE"/>
    <property type="match status" value="1"/>
</dbReference>
<keyword evidence="1" id="KW-0460">Magnesium</keyword>
<reference evidence="3 4" key="1">
    <citation type="submission" date="2018-01" db="EMBL/GenBank/DDBJ databases">
        <title>Draft genome of the type strain Pseudomonas oceani DSM 100277 isolated from the deep water in Okinawa trough, northwestern Pacific Ocean.</title>
        <authorList>
            <person name="Gomila M."/>
            <person name="Mulet M."/>
            <person name="Garcia-Valdes E."/>
            <person name="Lalucat J."/>
        </authorList>
    </citation>
    <scope>NUCLEOTIDE SEQUENCE [LARGE SCALE GENOMIC DNA]</scope>
    <source>
        <strain evidence="3 4">DSM 100277</strain>
    </source>
</reference>